<dbReference type="OrthoDB" id="202825at2759"/>
<organism evidence="1 2">
    <name type="scientific">Ancylostoma ceylanicum</name>
    <dbReference type="NCBI Taxonomy" id="53326"/>
    <lineage>
        <taxon>Eukaryota</taxon>
        <taxon>Metazoa</taxon>
        <taxon>Ecdysozoa</taxon>
        <taxon>Nematoda</taxon>
        <taxon>Chromadorea</taxon>
        <taxon>Rhabditida</taxon>
        <taxon>Rhabditina</taxon>
        <taxon>Rhabditomorpha</taxon>
        <taxon>Strongyloidea</taxon>
        <taxon>Ancylostomatidae</taxon>
        <taxon>Ancylostomatinae</taxon>
        <taxon>Ancylostoma</taxon>
    </lineage>
</organism>
<dbReference type="Proteomes" id="UP000024635">
    <property type="component" value="Unassembled WGS sequence"/>
</dbReference>
<evidence type="ECO:0000313" key="2">
    <source>
        <dbReference type="Proteomes" id="UP000024635"/>
    </source>
</evidence>
<reference evidence="2" key="1">
    <citation type="journal article" date="2015" name="Nat. Genet.">
        <title>The genome and transcriptome of the zoonotic hookworm Ancylostoma ceylanicum identify infection-specific gene families.</title>
        <authorList>
            <person name="Schwarz E.M."/>
            <person name="Hu Y."/>
            <person name="Antoshechkin I."/>
            <person name="Miller M.M."/>
            <person name="Sternberg P.W."/>
            <person name="Aroian R.V."/>
        </authorList>
    </citation>
    <scope>NUCLEOTIDE SEQUENCE</scope>
    <source>
        <strain evidence="2">HY135</strain>
    </source>
</reference>
<dbReference type="EMBL" id="JARK01001358">
    <property type="protein sequence ID" value="EYC20296.1"/>
    <property type="molecule type" value="Genomic_DNA"/>
</dbReference>
<comment type="caution">
    <text evidence="1">The sequence shown here is derived from an EMBL/GenBank/DDBJ whole genome shotgun (WGS) entry which is preliminary data.</text>
</comment>
<gene>
    <name evidence="1" type="primary">Acey_s0022.g558</name>
    <name evidence="1" type="ORF">Y032_0022g558</name>
</gene>
<proteinExistence type="predicted"/>
<sequence>MYISGWRAGAPPVMTRAGDRYSPGCLLERCQQYPTLHTRRCGHTPKYTHCTFAVLQIKPFNRLLQND</sequence>
<keyword evidence="2" id="KW-1185">Reference proteome</keyword>
<name>A0A016UZ59_9BILA</name>
<protein>
    <submittedName>
        <fullName evidence="1">Uncharacterized protein</fullName>
    </submittedName>
</protein>
<evidence type="ECO:0000313" key="1">
    <source>
        <dbReference type="EMBL" id="EYC20296.1"/>
    </source>
</evidence>
<dbReference type="AlphaFoldDB" id="A0A016UZ59"/>
<accession>A0A016UZ59</accession>